<dbReference type="RefSeq" id="WP_281899854.1">
    <property type="nucleotide sequence ID" value="NZ_BSDI01000029.1"/>
</dbReference>
<organism evidence="1 2">
    <name type="scientific">Phytohabitans aurantiacus</name>
    <dbReference type="NCBI Taxonomy" id="3016789"/>
    <lineage>
        <taxon>Bacteria</taxon>
        <taxon>Bacillati</taxon>
        <taxon>Actinomycetota</taxon>
        <taxon>Actinomycetes</taxon>
        <taxon>Micromonosporales</taxon>
        <taxon>Micromonosporaceae</taxon>
    </lineage>
</organism>
<evidence type="ECO:0000313" key="1">
    <source>
        <dbReference type="EMBL" id="GLH99894.1"/>
    </source>
</evidence>
<comment type="caution">
    <text evidence="1">The sequence shown here is derived from an EMBL/GenBank/DDBJ whole genome shotgun (WGS) entry which is preliminary data.</text>
</comment>
<protein>
    <submittedName>
        <fullName evidence="1">Uncharacterized protein</fullName>
    </submittedName>
</protein>
<sequence length="60" mass="6030">MSSTSTGTMRSITTAVSISTDTSRAAALRVSPQGTCARVGVITATGLEANEIVTSQIASL</sequence>
<reference evidence="1" key="1">
    <citation type="submission" date="2022-12" db="EMBL/GenBank/DDBJ databases">
        <title>New Phytohabitans aurantiacus sp. RD004123 nov., an actinomycete isolated from soil.</title>
        <authorList>
            <person name="Triningsih D.W."/>
            <person name="Harunari E."/>
            <person name="Igarashi Y."/>
        </authorList>
    </citation>
    <scope>NUCLEOTIDE SEQUENCE</scope>
    <source>
        <strain evidence="1">RD004123</strain>
    </source>
</reference>
<name>A0ABQ5QZM7_9ACTN</name>
<accession>A0ABQ5QZM7</accession>
<dbReference type="EMBL" id="BSDI01000029">
    <property type="protein sequence ID" value="GLH99894.1"/>
    <property type="molecule type" value="Genomic_DNA"/>
</dbReference>
<gene>
    <name evidence="1" type="ORF">Pa4123_51700</name>
</gene>
<evidence type="ECO:0000313" key="2">
    <source>
        <dbReference type="Proteomes" id="UP001144280"/>
    </source>
</evidence>
<proteinExistence type="predicted"/>
<dbReference type="Proteomes" id="UP001144280">
    <property type="component" value="Unassembled WGS sequence"/>
</dbReference>
<keyword evidence="2" id="KW-1185">Reference proteome</keyword>